<protein>
    <submittedName>
        <fullName evidence="2">Uncharacterized protein</fullName>
    </submittedName>
</protein>
<dbReference type="HOGENOM" id="CLU_1283401_0_0_1"/>
<dbReference type="InParanoid" id="W4K8C5"/>
<evidence type="ECO:0000256" key="1">
    <source>
        <dbReference type="SAM" id="MobiDB-lite"/>
    </source>
</evidence>
<dbReference type="KEGG" id="hir:HETIRDRAFT_451127"/>
<dbReference type="RefSeq" id="XP_009545967.1">
    <property type="nucleotide sequence ID" value="XM_009547672.1"/>
</dbReference>
<evidence type="ECO:0000313" key="3">
    <source>
        <dbReference type="Proteomes" id="UP000030671"/>
    </source>
</evidence>
<accession>W4K8C5</accession>
<feature type="region of interest" description="Disordered" evidence="1">
    <location>
        <begin position="59"/>
        <end position="116"/>
    </location>
</feature>
<dbReference type="Proteomes" id="UP000030671">
    <property type="component" value="Unassembled WGS sequence"/>
</dbReference>
<dbReference type="EMBL" id="KI925458">
    <property type="protein sequence ID" value="ETW81296.1"/>
    <property type="molecule type" value="Genomic_DNA"/>
</dbReference>
<feature type="compositionally biased region" description="Pro residues" evidence="1">
    <location>
        <begin position="189"/>
        <end position="203"/>
    </location>
</feature>
<proteinExistence type="predicted"/>
<organism evidence="2 3">
    <name type="scientific">Heterobasidion irregulare (strain TC 32-1)</name>
    <dbReference type="NCBI Taxonomy" id="747525"/>
    <lineage>
        <taxon>Eukaryota</taxon>
        <taxon>Fungi</taxon>
        <taxon>Dikarya</taxon>
        <taxon>Basidiomycota</taxon>
        <taxon>Agaricomycotina</taxon>
        <taxon>Agaricomycetes</taxon>
        <taxon>Russulales</taxon>
        <taxon>Bondarzewiaceae</taxon>
        <taxon>Heterobasidion</taxon>
        <taxon>Heterobasidion annosum species complex</taxon>
    </lineage>
</organism>
<keyword evidence="3" id="KW-1185">Reference proteome</keyword>
<gene>
    <name evidence="2" type="ORF">HETIRDRAFT_451127</name>
</gene>
<feature type="region of interest" description="Disordered" evidence="1">
    <location>
        <begin position="185"/>
        <end position="204"/>
    </location>
</feature>
<dbReference type="AlphaFoldDB" id="W4K8C5"/>
<dbReference type="GeneID" id="20676118"/>
<name>W4K8C5_HETIT</name>
<feature type="region of interest" description="Disordered" evidence="1">
    <location>
        <begin position="159"/>
        <end position="179"/>
    </location>
</feature>
<sequence>MVSAGTDSRTRPSTRDRACKPETFRQAIVHILFFLRDDRSQNQHFEPFITLTLLKTDTTPARPLARPPERRFRPRARTPGLTHSARTPPPSPGTQIRMRASPPYARTHVSSTPRKIPSFSIPRLAPLVTVPTPSPNLQPPASAALALRARAQSVANITARREEAEEPLTAKSELGRRKEAERYRGPYFPLSPFPSAPCPPPSALDPLEFLSSVRS</sequence>
<reference evidence="2 3" key="1">
    <citation type="journal article" date="2012" name="New Phytol.">
        <title>Insight into trade-off between wood decay and parasitism from the genome of a fungal forest pathogen.</title>
        <authorList>
            <person name="Olson A."/>
            <person name="Aerts A."/>
            <person name="Asiegbu F."/>
            <person name="Belbahri L."/>
            <person name="Bouzid O."/>
            <person name="Broberg A."/>
            <person name="Canback B."/>
            <person name="Coutinho P.M."/>
            <person name="Cullen D."/>
            <person name="Dalman K."/>
            <person name="Deflorio G."/>
            <person name="van Diepen L.T."/>
            <person name="Dunand C."/>
            <person name="Duplessis S."/>
            <person name="Durling M."/>
            <person name="Gonthier P."/>
            <person name="Grimwood J."/>
            <person name="Fossdal C.G."/>
            <person name="Hansson D."/>
            <person name="Henrissat B."/>
            <person name="Hietala A."/>
            <person name="Himmelstrand K."/>
            <person name="Hoffmeister D."/>
            <person name="Hogberg N."/>
            <person name="James T.Y."/>
            <person name="Karlsson M."/>
            <person name="Kohler A."/>
            <person name="Kues U."/>
            <person name="Lee Y.H."/>
            <person name="Lin Y.C."/>
            <person name="Lind M."/>
            <person name="Lindquist E."/>
            <person name="Lombard V."/>
            <person name="Lucas S."/>
            <person name="Lunden K."/>
            <person name="Morin E."/>
            <person name="Murat C."/>
            <person name="Park J."/>
            <person name="Raffaello T."/>
            <person name="Rouze P."/>
            <person name="Salamov A."/>
            <person name="Schmutz J."/>
            <person name="Solheim H."/>
            <person name="Stahlberg J."/>
            <person name="Velez H."/>
            <person name="de Vries R.P."/>
            <person name="Wiebenga A."/>
            <person name="Woodward S."/>
            <person name="Yakovlev I."/>
            <person name="Garbelotto M."/>
            <person name="Martin F."/>
            <person name="Grigoriev I.V."/>
            <person name="Stenlid J."/>
        </authorList>
    </citation>
    <scope>NUCLEOTIDE SEQUENCE [LARGE SCALE GENOMIC DNA]</scope>
    <source>
        <strain evidence="2 3">TC 32-1</strain>
    </source>
</reference>
<evidence type="ECO:0000313" key="2">
    <source>
        <dbReference type="EMBL" id="ETW81296.1"/>
    </source>
</evidence>